<feature type="chain" id="PRO_5022940101" evidence="1">
    <location>
        <begin position="30"/>
        <end position="426"/>
    </location>
</feature>
<dbReference type="AlphaFoldDB" id="A0A5B9M931"/>
<protein>
    <submittedName>
        <fullName evidence="3">Outer membrane biogenesis protein BamB</fullName>
    </submittedName>
</protein>
<proteinExistence type="predicted"/>
<dbReference type="InterPro" id="IPR015943">
    <property type="entry name" value="WD40/YVTN_repeat-like_dom_sf"/>
</dbReference>
<dbReference type="EMBL" id="CP036264">
    <property type="protein sequence ID" value="QEF96540.1"/>
    <property type="molecule type" value="Genomic_DNA"/>
</dbReference>
<dbReference type="PROSITE" id="PS51257">
    <property type="entry name" value="PROKAR_LIPOPROTEIN"/>
    <property type="match status" value="1"/>
</dbReference>
<dbReference type="SUPFAM" id="SSF50998">
    <property type="entry name" value="Quinoprotein alcohol dehydrogenase-like"/>
    <property type="match status" value="1"/>
</dbReference>
<keyword evidence="4" id="KW-1185">Reference proteome</keyword>
<dbReference type="SMART" id="SM00564">
    <property type="entry name" value="PQQ"/>
    <property type="match status" value="4"/>
</dbReference>
<organism evidence="3 4">
    <name type="scientific">Stieleria maiorica</name>
    <dbReference type="NCBI Taxonomy" id="2795974"/>
    <lineage>
        <taxon>Bacteria</taxon>
        <taxon>Pseudomonadati</taxon>
        <taxon>Planctomycetota</taxon>
        <taxon>Planctomycetia</taxon>
        <taxon>Pirellulales</taxon>
        <taxon>Pirellulaceae</taxon>
        <taxon>Stieleria</taxon>
    </lineage>
</organism>
<dbReference type="PANTHER" id="PTHR34512">
    <property type="entry name" value="CELL SURFACE PROTEIN"/>
    <property type="match status" value="1"/>
</dbReference>
<dbReference type="Proteomes" id="UP000321353">
    <property type="component" value="Chromosome"/>
</dbReference>
<keyword evidence="1" id="KW-0732">Signal</keyword>
<sequence precursor="true">MMLAPTRYRLVVLLLVLFGGCIATTTCTAEDWTEFRGPGGHGHSDAATLPLTWSETENIAWKTPIAGDGWSSPVVTGGTIFLTTATAIEDGADKARSLHALCIDADGGQILWDREVFRQSGENIQMHKKNSHASATPVLRDDRLYVHFGPSGTACLTTDGEVVWKTQTLTFKPVHGNGGSPVLCDDTLIVTCDGGDQQFVAGISATTGDVVWKTDRRADVRKGFSFSTPTLIEVDGQMQAVCPGSGAVVAYDCETGRELWHVDYGEGYSVVPRPVYANGLVFVSSGYDSASLYAIDPTGRGDVTESHVRWTMDKGVPKTPSMLAVGDELYFVDDAGVASCVDAATGQLHWKKRLGGKYSASPFYGGGRIYFQSETGTTTVIAPGKKYSELAVNDLGDDDRTFASFAVVDDAILLRSETQLYRIETE</sequence>
<dbReference type="KEGG" id="smam:Mal15_05680"/>
<feature type="signal peptide" evidence="1">
    <location>
        <begin position="1"/>
        <end position="29"/>
    </location>
</feature>
<feature type="domain" description="Pyrrolo-quinoline quinone repeat" evidence="2">
    <location>
        <begin position="102"/>
        <end position="308"/>
    </location>
</feature>
<dbReference type="Gene3D" id="2.40.10.480">
    <property type="match status" value="1"/>
</dbReference>
<evidence type="ECO:0000313" key="3">
    <source>
        <dbReference type="EMBL" id="QEF96540.1"/>
    </source>
</evidence>
<dbReference type="Gene3D" id="2.130.10.10">
    <property type="entry name" value="YVTN repeat-like/Quinoprotein amine dehydrogenase"/>
    <property type="match status" value="1"/>
</dbReference>
<evidence type="ECO:0000313" key="4">
    <source>
        <dbReference type="Proteomes" id="UP000321353"/>
    </source>
</evidence>
<dbReference type="InterPro" id="IPR011047">
    <property type="entry name" value="Quinoprotein_ADH-like_sf"/>
</dbReference>
<dbReference type="Pfam" id="PF13360">
    <property type="entry name" value="PQQ_2"/>
    <property type="match status" value="1"/>
</dbReference>
<evidence type="ECO:0000256" key="1">
    <source>
        <dbReference type="SAM" id="SignalP"/>
    </source>
</evidence>
<dbReference type="PANTHER" id="PTHR34512:SF30">
    <property type="entry name" value="OUTER MEMBRANE PROTEIN ASSEMBLY FACTOR BAMB"/>
    <property type="match status" value="1"/>
</dbReference>
<name>A0A5B9M931_9BACT</name>
<accession>A0A5B9M931</accession>
<evidence type="ECO:0000259" key="2">
    <source>
        <dbReference type="Pfam" id="PF13360"/>
    </source>
</evidence>
<dbReference type="InterPro" id="IPR018391">
    <property type="entry name" value="PQQ_b-propeller_rpt"/>
</dbReference>
<gene>
    <name evidence="3" type="ORF">Mal15_05680</name>
</gene>
<dbReference type="InterPro" id="IPR002372">
    <property type="entry name" value="PQQ_rpt_dom"/>
</dbReference>
<reference evidence="3 4" key="1">
    <citation type="submission" date="2019-02" db="EMBL/GenBank/DDBJ databases">
        <title>Planctomycetal bacteria perform biofilm scaping via a novel small molecule.</title>
        <authorList>
            <person name="Jeske O."/>
            <person name="Boedeker C."/>
            <person name="Wiegand S."/>
            <person name="Breitling P."/>
            <person name="Kallscheuer N."/>
            <person name="Jogler M."/>
            <person name="Rohde M."/>
            <person name="Petersen J."/>
            <person name="Medema M.H."/>
            <person name="Surup F."/>
            <person name="Jogler C."/>
        </authorList>
    </citation>
    <scope>NUCLEOTIDE SEQUENCE [LARGE SCALE GENOMIC DNA]</scope>
    <source>
        <strain evidence="3 4">Mal15</strain>
    </source>
</reference>
<dbReference type="RefSeq" id="WP_233903244.1">
    <property type="nucleotide sequence ID" value="NZ_CP036264.1"/>
</dbReference>